<keyword evidence="3 5" id="KW-1133">Transmembrane helix</keyword>
<dbReference type="Proteomes" id="UP000663992">
    <property type="component" value="Unassembled WGS sequence"/>
</dbReference>
<evidence type="ECO:0000256" key="3">
    <source>
        <dbReference type="ARBA" id="ARBA00022989"/>
    </source>
</evidence>
<evidence type="ECO:0000256" key="5">
    <source>
        <dbReference type="SAM" id="Phobius"/>
    </source>
</evidence>
<dbReference type="PANTHER" id="PTHR32089:SF119">
    <property type="entry name" value="METHYL-ACCEPTING CHEMOTAXIS PROTEIN CTPL"/>
    <property type="match status" value="1"/>
</dbReference>
<feature type="non-terminal residue" evidence="7">
    <location>
        <position position="301"/>
    </location>
</feature>
<dbReference type="InterPro" id="IPR003660">
    <property type="entry name" value="HAMP_dom"/>
</dbReference>
<name>A0ABS3D0W5_9ALTE</name>
<proteinExistence type="predicted"/>
<dbReference type="SMART" id="SM00304">
    <property type="entry name" value="HAMP"/>
    <property type="match status" value="1"/>
</dbReference>
<dbReference type="RefSeq" id="WP_206596832.1">
    <property type="nucleotide sequence ID" value="NZ_JAFKCS010000323.1"/>
</dbReference>
<evidence type="ECO:0000313" key="8">
    <source>
        <dbReference type="Proteomes" id="UP000663992"/>
    </source>
</evidence>
<comment type="caution">
    <text evidence="7">The sequence shown here is derived from an EMBL/GenBank/DDBJ whole genome shotgun (WGS) entry which is preliminary data.</text>
</comment>
<dbReference type="PANTHER" id="PTHR32089">
    <property type="entry name" value="METHYL-ACCEPTING CHEMOTAXIS PROTEIN MCPB"/>
    <property type="match status" value="1"/>
</dbReference>
<keyword evidence="8" id="KW-1185">Reference proteome</keyword>
<gene>
    <name evidence="7" type="ORF">J0A65_24305</name>
</gene>
<feature type="transmembrane region" description="Helical" evidence="5">
    <location>
        <begin position="153"/>
        <end position="176"/>
    </location>
</feature>
<dbReference type="Gene3D" id="1.10.287.950">
    <property type="entry name" value="Methyl-accepting chemotaxis protein"/>
    <property type="match status" value="1"/>
</dbReference>
<dbReference type="SUPFAM" id="SSF58104">
    <property type="entry name" value="Methyl-accepting chemotaxis protein (MCP) signaling domain"/>
    <property type="match status" value="1"/>
</dbReference>
<keyword evidence="2 5" id="KW-0812">Transmembrane</keyword>
<comment type="subcellular location">
    <subcellularLocation>
        <location evidence="1">Membrane</location>
        <topology evidence="1">Multi-pass membrane protein</topology>
    </subcellularLocation>
</comment>
<evidence type="ECO:0000313" key="7">
    <source>
        <dbReference type="EMBL" id="MBN7823009.1"/>
    </source>
</evidence>
<sequence>SFEELFKDRMQPVSQLKFFAYAYAVTIVDSLHKYRAELFDEAKLREALASARQRGDQAWKAYLATNMTADEKARVERVRVDLQQVQQLVDQYMGKLDGGQLRAIEPRSFNRELYGTFDPLGSELEQLIALQLSEGEKLGVRTGELYQSMRNTFIGIGVVALLLVLLVALVIGLSIIRPLSALRGVISEVQENANLTLRANAEGSDEVADTARAFNTLLEHQQALIRHLTETATQLAAAAEEMSAISAQASQAATSQGDQTNMVATAVHEMSVAVQEVAQNAQNMAGAAADANREARQGRDL</sequence>
<protein>
    <submittedName>
        <fullName evidence="7">Methyl-accepting chemotaxis protein</fullName>
    </submittedName>
</protein>
<evidence type="ECO:0000256" key="4">
    <source>
        <dbReference type="ARBA" id="ARBA00023136"/>
    </source>
</evidence>
<feature type="non-terminal residue" evidence="7">
    <location>
        <position position="1"/>
    </location>
</feature>
<reference evidence="7 8" key="1">
    <citation type="submission" date="2021-03" db="EMBL/GenBank/DDBJ databases">
        <title>novel species isolated from a fishpond in China.</title>
        <authorList>
            <person name="Lu H."/>
            <person name="Cai Z."/>
        </authorList>
    </citation>
    <scope>NUCLEOTIDE SEQUENCE [LARGE SCALE GENOMIC DNA]</scope>
    <source>
        <strain evidence="7 8">Y57</strain>
    </source>
</reference>
<accession>A0ABS3D0W5</accession>
<organism evidence="7 8">
    <name type="scientific">Bowmanella yangjiangensis</name>
    <dbReference type="NCBI Taxonomy" id="2811230"/>
    <lineage>
        <taxon>Bacteria</taxon>
        <taxon>Pseudomonadati</taxon>
        <taxon>Pseudomonadota</taxon>
        <taxon>Gammaproteobacteria</taxon>
        <taxon>Alteromonadales</taxon>
        <taxon>Alteromonadaceae</taxon>
        <taxon>Bowmanella</taxon>
    </lineage>
</organism>
<evidence type="ECO:0000259" key="6">
    <source>
        <dbReference type="PROSITE" id="PS50885"/>
    </source>
</evidence>
<keyword evidence="4 5" id="KW-0472">Membrane</keyword>
<dbReference type="PROSITE" id="PS50885">
    <property type="entry name" value="HAMP"/>
    <property type="match status" value="1"/>
</dbReference>
<feature type="domain" description="HAMP" evidence="6">
    <location>
        <begin position="173"/>
        <end position="226"/>
    </location>
</feature>
<dbReference type="CDD" id="cd06225">
    <property type="entry name" value="HAMP"/>
    <property type="match status" value="1"/>
</dbReference>
<evidence type="ECO:0000256" key="1">
    <source>
        <dbReference type="ARBA" id="ARBA00004141"/>
    </source>
</evidence>
<evidence type="ECO:0000256" key="2">
    <source>
        <dbReference type="ARBA" id="ARBA00022692"/>
    </source>
</evidence>
<dbReference type="Pfam" id="PF00672">
    <property type="entry name" value="HAMP"/>
    <property type="match status" value="1"/>
</dbReference>
<dbReference type="EMBL" id="JAFKCS010000323">
    <property type="protein sequence ID" value="MBN7823009.1"/>
    <property type="molecule type" value="Genomic_DNA"/>
</dbReference>